<name>A0A0L1JPV5_9RHOB</name>
<dbReference type="EMBL" id="AQQZ01000004">
    <property type="protein sequence ID" value="KNG93800.1"/>
    <property type="molecule type" value="Genomic_DNA"/>
</dbReference>
<dbReference type="RefSeq" id="WP_050531005.1">
    <property type="nucleotide sequence ID" value="NZ_AQQZ01000004.1"/>
</dbReference>
<organism evidence="2 3">
    <name type="scientific">Pseudaestuariivita atlantica</name>
    <dbReference type="NCBI Taxonomy" id="1317121"/>
    <lineage>
        <taxon>Bacteria</taxon>
        <taxon>Pseudomonadati</taxon>
        <taxon>Pseudomonadota</taxon>
        <taxon>Alphaproteobacteria</taxon>
        <taxon>Rhodobacterales</taxon>
        <taxon>Paracoccaceae</taxon>
        <taxon>Pseudaestuariivita</taxon>
    </lineage>
</organism>
<sequence length="117" mass="12211">MARAQTNGKSAPKEFAELNDQIEQLQADIASLAEQMSDMAEAKKDDLRVRAAKGAAAARVKIADGADAARDAAADLQEQAQVLGARAIEKARANPSATLGIAAGLGFLLGYMTRNGR</sequence>
<dbReference type="AlphaFoldDB" id="A0A0L1JPV5"/>
<accession>A0A0L1JPV5</accession>
<comment type="caution">
    <text evidence="2">The sequence shown here is derived from an EMBL/GenBank/DDBJ whole genome shotgun (WGS) entry which is preliminary data.</text>
</comment>
<keyword evidence="3" id="KW-1185">Reference proteome</keyword>
<dbReference type="Proteomes" id="UP000036938">
    <property type="component" value="Unassembled WGS sequence"/>
</dbReference>
<proteinExistence type="predicted"/>
<evidence type="ECO:0000256" key="1">
    <source>
        <dbReference type="SAM" id="Coils"/>
    </source>
</evidence>
<evidence type="ECO:0008006" key="4">
    <source>
        <dbReference type="Google" id="ProtNLM"/>
    </source>
</evidence>
<evidence type="ECO:0000313" key="2">
    <source>
        <dbReference type="EMBL" id="KNG93800.1"/>
    </source>
</evidence>
<protein>
    <recommendedName>
        <fullName evidence="4">DUF883 domain-containing protein</fullName>
    </recommendedName>
</protein>
<reference evidence="2 3" key="1">
    <citation type="journal article" date="2015" name="Int. J. Syst. Evol. Microbiol.">
        <title>Aestuariivita atlantica sp. nov., isolated from deep sea sediment of the Atlantic Ocean.</title>
        <authorList>
            <person name="Li G."/>
            <person name="Lai Q."/>
            <person name="Du Y."/>
            <person name="Liu X."/>
            <person name="Sun F."/>
            <person name="Shao Z."/>
        </authorList>
    </citation>
    <scope>NUCLEOTIDE SEQUENCE [LARGE SCALE GENOMIC DNA]</scope>
    <source>
        <strain evidence="2 3">22II-S11-z3</strain>
    </source>
</reference>
<evidence type="ECO:0000313" key="3">
    <source>
        <dbReference type="Proteomes" id="UP000036938"/>
    </source>
</evidence>
<keyword evidence="1" id="KW-0175">Coiled coil</keyword>
<gene>
    <name evidence="2" type="ORF">ATO11_11550</name>
</gene>
<dbReference type="STRING" id="1317121.ATO11_11550"/>
<feature type="coiled-coil region" evidence="1">
    <location>
        <begin position="15"/>
        <end position="42"/>
    </location>
</feature>